<dbReference type="CDD" id="cd16444">
    <property type="entry name" value="LipB"/>
    <property type="match status" value="1"/>
</dbReference>
<dbReference type="HAMAP" id="MF_00013">
    <property type="entry name" value="LipB"/>
    <property type="match status" value="1"/>
</dbReference>
<evidence type="ECO:0000256" key="6">
    <source>
        <dbReference type="PIRNR" id="PIRNR016262"/>
    </source>
</evidence>
<dbReference type="EMBL" id="JBHSUA010000019">
    <property type="protein sequence ID" value="MFC6397281.1"/>
    <property type="molecule type" value="Genomic_DNA"/>
</dbReference>
<keyword evidence="5" id="KW-0963">Cytoplasm</keyword>
<keyword evidence="2 5" id="KW-0808">Transferase</keyword>
<organism evidence="8 9">
    <name type="scientific">Luteococcus sanguinis</name>
    <dbReference type="NCBI Taxonomy" id="174038"/>
    <lineage>
        <taxon>Bacteria</taxon>
        <taxon>Bacillati</taxon>
        <taxon>Actinomycetota</taxon>
        <taxon>Actinomycetes</taxon>
        <taxon>Propionibacteriales</taxon>
        <taxon>Propionibacteriaceae</taxon>
        <taxon>Luteococcus</taxon>
    </lineage>
</organism>
<evidence type="ECO:0000313" key="8">
    <source>
        <dbReference type="EMBL" id="MFC6397281.1"/>
    </source>
</evidence>
<feature type="site" description="Lowers pKa of active site Cys" evidence="5">
    <location>
        <position position="210"/>
    </location>
</feature>
<comment type="catalytic activity">
    <reaction evidence="5 6">
        <text>octanoyl-[ACP] + L-lysyl-[protein] = N(6)-octanoyl-L-lysyl-[protein] + holo-[ACP] + H(+)</text>
        <dbReference type="Rhea" id="RHEA:17665"/>
        <dbReference type="Rhea" id="RHEA-COMP:9636"/>
        <dbReference type="Rhea" id="RHEA-COMP:9685"/>
        <dbReference type="Rhea" id="RHEA-COMP:9752"/>
        <dbReference type="Rhea" id="RHEA-COMP:9928"/>
        <dbReference type="ChEBI" id="CHEBI:15378"/>
        <dbReference type="ChEBI" id="CHEBI:29969"/>
        <dbReference type="ChEBI" id="CHEBI:64479"/>
        <dbReference type="ChEBI" id="CHEBI:78463"/>
        <dbReference type="ChEBI" id="CHEBI:78809"/>
        <dbReference type="EC" id="2.3.1.181"/>
    </reaction>
</comment>
<feature type="active site" description="Acyl-thioester intermediate" evidence="5">
    <location>
        <position position="244"/>
    </location>
</feature>
<dbReference type="PROSITE" id="PS01313">
    <property type="entry name" value="LIPB"/>
    <property type="match status" value="1"/>
</dbReference>
<dbReference type="EC" id="2.3.1.181" evidence="5 6"/>
<dbReference type="PANTHER" id="PTHR10993">
    <property type="entry name" value="OCTANOYLTRANSFERASE"/>
    <property type="match status" value="1"/>
</dbReference>
<dbReference type="PANTHER" id="PTHR10993:SF7">
    <property type="entry name" value="LIPOYLTRANSFERASE 2, MITOCHONDRIAL-RELATED"/>
    <property type="match status" value="1"/>
</dbReference>
<dbReference type="InterPro" id="IPR045864">
    <property type="entry name" value="aa-tRNA-synth_II/BPL/LPL"/>
</dbReference>
<evidence type="ECO:0000259" key="7">
    <source>
        <dbReference type="PROSITE" id="PS51733"/>
    </source>
</evidence>
<feature type="binding site" evidence="5">
    <location>
        <begin position="79"/>
        <end position="86"/>
    </location>
    <ligand>
        <name>substrate</name>
    </ligand>
</feature>
<evidence type="ECO:0000256" key="4">
    <source>
        <dbReference type="ARBA" id="ARBA00024732"/>
    </source>
</evidence>
<feature type="binding site" evidence="5">
    <location>
        <begin position="226"/>
        <end position="228"/>
    </location>
    <ligand>
        <name>substrate</name>
    </ligand>
</feature>
<name>A0ABW1X286_9ACTN</name>
<evidence type="ECO:0000313" key="9">
    <source>
        <dbReference type="Proteomes" id="UP001596266"/>
    </source>
</evidence>
<dbReference type="InterPro" id="IPR000544">
    <property type="entry name" value="Octanoyltransferase"/>
</dbReference>
<dbReference type="InterPro" id="IPR004143">
    <property type="entry name" value="BPL_LPL_catalytic"/>
</dbReference>
<comment type="similarity">
    <text evidence="5 6">Belongs to the LipB family.</text>
</comment>
<dbReference type="InterPro" id="IPR020605">
    <property type="entry name" value="Octanoyltransferase_CS"/>
</dbReference>
<keyword evidence="9" id="KW-1185">Reference proteome</keyword>
<evidence type="ECO:0000256" key="2">
    <source>
        <dbReference type="ARBA" id="ARBA00022679"/>
    </source>
</evidence>
<dbReference type="GO" id="GO:0033819">
    <property type="term" value="F:lipoyl(octanoyl) transferase activity"/>
    <property type="evidence" value="ECO:0007669"/>
    <property type="project" value="UniProtKB-EC"/>
</dbReference>
<evidence type="ECO:0000256" key="3">
    <source>
        <dbReference type="ARBA" id="ARBA00023315"/>
    </source>
</evidence>
<gene>
    <name evidence="5 8" type="primary">lipB</name>
    <name evidence="8" type="ORF">ACFP57_09855</name>
</gene>
<evidence type="ECO:0000256" key="5">
    <source>
        <dbReference type="HAMAP-Rule" id="MF_00013"/>
    </source>
</evidence>
<dbReference type="Pfam" id="PF21948">
    <property type="entry name" value="LplA-B_cat"/>
    <property type="match status" value="1"/>
</dbReference>
<dbReference type="SUPFAM" id="SSF55681">
    <property type="entry name" value="Class II aaRS and biotin synthetases"/>
    <property type="match status" value="2"/>
</dbReference>
<dbReference type="Proteomes" id="UP001596266">
    <property type="component" value="Unassembled WGS sequence"/>
</dbReference>
<feature type="domain" description="BPL/LPL catalytic" evidence="7">
    <location>
        <begin position="41"/>
        <end position="284"/>
    </location>
</feature>
<comment type="pathway">
    <text evidence="1 5 6">Protein modification; protein lipoylation via endogenous pathway; protein N(6)-(lipoyl)lysine from octanoyl-[acyl-carrier-protein]: step 1/2.</text>
</comment>
<comment type="function">
    <text evidence="4 5 6">Catalyzes the transfer of endogenously produced octanoic acid from octanoyl-acyl-carrier-protein onto the lipoyl domains of lipoate-dependent enzymes. Lipoyl-ACP can also act as a substrate although octanoyl-ACP is likely to be the physiological substrate.</text>
</comment>
<dbReference type="NCBIfam" id="NF010925">
    <property type="entry name" value="PRK14345.1"/>
    <property type="match status" value="1"/>
</dbReference>
<protein>
    <recommendedName>
        <fullName evidence="5 6">Octanoyltransferase</fullName>
        <ecNumber evidence="5 6">2.3.1.181</ecNumber>
    </recommendedName>
    <alternativeName>
        <fullName evidence="5">Lipoate-protein ligase B</fullName>
    </alternativeName>
    <alternativeName>
        <fullName evidence="5">Lipoyl/octanoyl transferase</fullName>
    </alternativeName>
    <alternativeName>
        <fullName evidence="5">Octanoyl-[acyl-carrier-protein]-protein N-octanoyltransferase</fullName>
    </alternativeName>
</protein>
<comment type="subcellular location">
    <subcellularLocation>
        <location evidence="5">Cytoplasm</location>
    </subcellularLocation>
</comment>
<dbReference type="RefSeq" id="WP_343886589.1">
    <property type="nucleotide sequence ID" value="NZ_BAAAKI010000016.1"/>
</dbReference>
<feature type="binding site" evidence="5">
    <location>
        <begin position="213"/>
        <end position="215"/>
    </location>
    <ligand>
        <name>substrate</name>
    </ligand>
</feature>
<accession>A0ABW1X286</accession>
<sequence>MQGAEPLEFEYLGLADEPPTLVEYHRGWDIQKERHARVAAREIPGRVLFVEHESVYTAGRQTRPDERPFDGTPVVDVDRGGNITWHGPGQLVGYPIVRLPDRVGVVDHVRRVEQAVIELLADYGIEAGRVPGRTGVWLPADDPASVPVVVPPTHHHAASTERTGNYVPGLAGAPGAPGLRIVGVEGHTPDVLVPQHVGVVGARPLRPERKICAIGIRVTQRTTLHGFALNVTNSSSGFDNIVPCGIADAGVTSMEQELDGPAPTLLEVARRLQPLLAQHLTRQGHLTSEGPLS</sequence>
<comment type="miscellaneous">
    <text evidence="5">In the reaction, the free carboxyl group of octanoic acid is attached via an amide linkage to the epsilon-amino group of a specific lysine residue of lipoyl domains of lipoate-dependent enzymes.</text>
</comment>
<evidence type="ECO:0000256" key="1">
    <source>
        <dbReference type="ARBA" id="ARBA00004821"/>
    </source>
</evidence>
<proteinExistence type="inferred from homology"/>
<reference evidence="9" key="1">
    <citation type="journal article" date="2019" name="Int. J. Syst. Evol. Microbiol.">
        <title>The Global Catalogue of Microorganisms (GCM) 10K type strain sequencing project: providing services to taxonomists for standard genome sequencing and annotation.</title>
        <authorList>
            <consortium name="The Broad Institute Genomics Platform"/>
            <consortium name="The Broad Institute Genome Sequencing Center for Infectious Disease"/>
            <person name="Wu L."/>
            <person name="Ma J."/>
        </authorList>
    </citation>
    <scope>NUCLEOTIDE SEQUENCE [LARGE SCALE GENOMIC DNA]</scope>
    <source>
        <strain evidence="9">CGMCC 1.15277</strain>
    </source>
</reference>
<dbReference type="PIRSF" id="PIRSF016262">
    <property type="entry name" value="LPLase"/>
    <property type="match status" value="1"/>
</dbReference>
<dbReference type="PROSITE" id="PS51733">
    <property type="entry name" value="BPL_LPL_CATALYTIC"/>
    <property type="match status" value="1"/>
</dbReference>
<dbReference type="Gene3D" id="3.30.930.10">
    <property type="entry name" value="Bira Bifunctional Protein, Domain 2"/>
    <property type="match status" value="1"/>
</dbReference>
<comment type="caution">
    <text evidence="8">The sequence shown here is derived from an EMBL/GenBank/DDBJ whole genome shotgun (WGS) entry which is preliminary data.</text>
</comment>
<keyword evidence="3 5" id="KW-0012">Acyltransferase</keyword>